<comment type="caution">
    <text evidence="2">The sequence shown here is derived from an EMBL/GenBank/DDBJ whole genome shotgun (WGS) entry which is preliminary data.</text>
</comment>
<gene>
    <name evidence="2" type="ORF">L195_g061893</name>
</gene>
<protein>
    <submittedName>
        <fullName evidence="2">Uncharacterized protein</fullName>
    </submittedName>
</protein>
<evidence type="ECO:0000256" key="1">
    <source>
        <dbReference type="SAM" id="MobiDB-lite"/>
    </source>
</evidence>
<sequence>MGKPEDVKDEKKVNGRPVLVRVKTRDVKDG</sequence>
<evidence type="ECO:0000313" key="3">
    <source>
        <dbReference type="Proteomes" id="UP000236291"/>
    </source>
</evidence>
<accession>A0A2K3KCI0</accession>
<feature type="region of interest" description="Disordered" evidence="1">
    <location>
        <begin position="1"/>
        <end position="30"/>
    </location>
</feature>
<evidence type="ECO:0000313" key="2">
    <source>
        <dbReference type="EMBL" id="PNX63982.1"/>
    </source>
</evidence>
<dbReference type="EMBL" id="ASHM01160586">
    <property type="protein sequence ID" value="PNX63982.1"/>
    <property type="molecule type" value="Genomic_DNA"/>
</dbReference>
<proteinExistence type="predicted"/>
<feature type="non-terminal residue" evidence="2">
    <location>
        <position position="30"/>
    </location>
</feature>
<name>A0A2K3KCI0_TRIPR</name>
<reference evidence="2 3" key="1">
    <citation type="journal article" date="2014" name="Am. J. Bot.">
        <title>Genome assembly and annotation for red clover (Trifolium pratense; Fabaceae).</title>
        <authorList>
            <person name="Istvanek J."/>
            <person name="Jaros M."/>
            <person name="Krenek A."/>
            <person name="Repkova J."/>
        </authorList>
    </citation>
    <scope>NUCLEOTIDE SEQUENCE [LARGE SCALE GENOMIC DNA]</scope>
    <source>
        <strain evidence="3">cv. Tatra</strain>
        <tissue evidence="2">Young leaves</tissue>
    </source>
</reference>
<feature type="compositionally biased region" description="Basic and acidic residues" evidence="1">
    <location>
        <begin position="1"/>
        <end position="13"/>
    </location>
</feature>
<organism evidence="2 3">
    <name type="scientific">Trifolium pratense</name>
    <name type="common">Red clover</name>
    <dbReference type="NCBI Taxonomy" id="57577"/>
    <lineage>
        <taxon>Eukaryota</taxon>
        <taxon>Viridiplantae</taxon>
        <taxon>Streptophyta</taxon>
        <taxon>Embryophyta</taxon>
        <taxon>Tracheophyta</taxon>
        <taxon>Spermatophyta</taxon>
        <taxon>Magnoliopsida</taxon>
        <taxon>eudicotyledons</taxon>
        <taxon>Gunneridae</taxon>
        <taxon>Pentapetalae</taxon>
        <taxon>rosids</taxon>
        <taxon>fabids</taxon>
        <taxon>Fabales</taxon>
        <taxon>Fabaceae</taxon>
        <taxon>Papilionoideae</taxon>
        <taxon>50 kb inversion clade</taxon>
        <taxon>NPAAA clade</taxon>
        <taxon>Hologalegina</taxon>
        <taxon>IRL clade</taxon>
        <taxon>Trifolieae</taxon>
        <taxon>Trifolium</taxon>
    </lineage>
</organism>
<dbReference type="Proteomes" id="UP000236291">
    <property type="component" value="Unassembled WGS sequence"/>
</dbReference>
<dbReference type="AlphaFoldDB" id="A0A2K3KCI0"/>
<reference evidence="2 3" key="2">
    <citation type="journal article" date="2017" name="Front. Plant Sci.">
        <title>Gene Classification and Mining of Molecular Markers Useful in Red Clover (Trifolium pratense) Breeding.</title>
        <authorList>
            <person name="Istvanek J."/>
            <person name="Dluhosova J."/>
            <person name="Dluhos P."/>
            <person name="Patkova L."/>
            <person name="Nedelnik J."/>
            <person name="Repkova J."/>
        </authorList>
    </citation>
    <scope>NUCLEOTIDE SEQUENCE [LARGE SCALE GENOMIC DNA]</scope>
    <source>
        <strain evidence="3">cv. Tatra</strain>
        <tissue evidence="2">Young leaves</tissue>
    </source>
</reference>